<dbReference type="WBParaSite" id="HCON_00087540-00001">
    <property type="protein sequence ID" value="HCON_00087540-00001"/>
    <property type="gene ID" value="HCON_00087540"/>
</dbReference>
<protein>
    <submittedName>
        <fullName evidence="2">Transcriptional regulator</fullName>
    </submittedName>
</protein>
<organism evidence="1 2">
    <name type="scientific">Haemonchus contortus</name>
    <name type="common">Barber pole worm</name>
    <dbReference type="NCBI Taxonomy" id="6289"/>
    <lineage>
        <taxon>Eukaryota</taxon>
        <taxon>Metazoa</taxon>
        <taxon>Ecdysozoa</taxon>
        <taxon>Nematoda</taxon>
        <taxon>Chromadorea</taxon>
        <taxon>Rhabditida</taxon>
        <taxon>Rhabditina</taxon>
        <taxon>Rhabditomorpha</taxon>
        <taxon>Strongyloidea</taxon>
        <taxon>Trichostrongylidae</taxon>
        <taxon>Haemonchus</taxon>
    </lineage>
</organism>
<dbReference type="Proteomes" id="UP000025227">
    <property type="component" value="Unplaced"/>
</dbReference>
<name>A0A7I5E9K2_HAECO</name>
<evidence type="ECO:0000313" key="1">
    <source>
        <dbReference type="Proteomes" id="UP000025227"/>
    </source>
</evidence>
<evidence type="ECO:0000313" key="2">
    <source>
        <dbReference type="WBParaSite" id="HCON_00087540-00001"/>
    </source>
</evidence>
<sequence length="102" mass="12204">MRLVRLRTILYLKDHAKQRLLRTEEPSRSIDRNSRRGIRKMAKELKTSRQFIERLVIYEIRECHGFTEKMPGRPCADRCRRVPGDLLRREAIHCRDSGECPK</sequence>
<reference evidence="2" key="1">
    <citation type="submission" date="2020-12" db="UniProtKB">
        <authorList>
            <consortium name="WormBaseParasite"/>
        </authorList>
    </citation>
    <scope>IDENTIFICATION</scope>
    <source>
        <strain evidence="2">MHco3</strain>
    </source>
</reference>
<accession>A0A7I5E9K2</accession>
<keyword evidence="1" id="KW-1185">Reference proteome</keyword>
<dbReference type="AlphaFoldDB" id="A0A7I5E9K2"/>
<proteinExistence type="predicted"/>